<dbReference type="AlphaFoldDB" id="A0A3B9IDG1"/>
<comment type="caution">
    <text evidence="1">The sequence shown here is derived from an EMBL/GenBank/DDBJ whole genome shotgun (WGS) entry which is preliminary data.</text>
</comment>
<evidence type="ECO:0000313" key="2">
    <source>
        <dbReference type="Proteomes" id="UP000257706"/>
    </source>
</evidence>
<organism evidence="1 2">
    <name type="scientific">Tistrella mobilis</name>
    <dbReference type="NCBI Taxonomy" id="171437"/>
    <lineage>
        <taxon>Bacteria</taxon>
        <taxon>Pseudomonadati</taxon>
        <taxon>Pseudomonadota</taxon>
        <taxon>Alphaproteobacteria</taxon>
        <taxon>Geminicoccales</taxon>
        <taxon>Geminicoccaceae</taxon>
        <taxon>Tistrella</taxon>
    </lineage>
</organism>
<gene>
    <name evidence="1" type="ORF">DCK97_00385</name>
</gene>
<name>A0A3B9IDG1_9PROT</name>
<evidence type="ECO:0000313" key="1">
    <source>
        <dbReference type="EMBL" id="HAE45855.1"/>
    </source>
</evidence>
<proteinExistence type="predicted"/>
<dbReference type="Proteomes" id="UP000257706">
    <property type="component" value="Unassembled WGS sequence"/>
</dbReference>
<protein>
    <submittedName>
        <fullName evidence="1">Uncharacterized protein</fullName>
    </submittedName>
</protein>
<sequence>MVYAENVSLQPAASETVERRVDIGRASHTVTHQVRRRAVLTMDIPMTTSGVAGTPPAYGHILQACGMAETIVAGETVTYTPVDAEPASVTLIVRIDGMSQTIRGCRGTWTIRGTIPGPLYMQVVLTGLYEDPTPGAVPVGMPTVTRGKVNMLSEPLTSVTLAAADLSATAFEIALGNAVNPTETASVREVRIVARDPSGTITTEADLAAVNHFAIASAETEQTLTITHGTGADRIVIGSAAAKLGEITPAEVNSATGLQIPLTMRSTTTAPDLSITFGTAA</sequence>
<accession>A0A3B9IDG1</accession>
<reference evidence="1 2" key="1">
    <citation type="journal article" date="2018" name="Nat. Biotechnol.">
        <title>A standardized bacterial taxonomy based on genome phylogeny substantially revises the tree of life.</title>
        <authorList>
            <person name="Parks D.H."/>
            <person name="Chuvochina M."/>
            <person name="Waite D.W."/>
            <person name="Rinke C."/>
            <person name="Skarshewski A."/>
            <person name="Chaumeil P.A."/>
            <person name="Hugenholtz P."/>
        </authorList>
    </citation>
    <scope>NUCLEOTIDE SEQUENCE [LARGE SCALE GENOMIC DNA]</scope>
    <source>
        <strain evidence="1">UBA8739</strain>
    </source>
</reference>
<dbReference type="EMBL" id="DMAI01000003">
    <property type="protein sequence ID" value="HAE45855.1"/>
    <property type="molecule type" value="Genomic_DNA"/>
</dbReference>